<evidence type="ECO:0000256" key="1">
    <source>
        <dbReference type="ARBA" id="ARBA00022723"/>
    </source>
</evidence>
<dbReference type="CDD" id="cd12148">
    <property type="entry name" value="fungal_TF_MHR"/>
    <property type="match status" value="1"/>
</dbReference>
<evidence type="ECO:0008006" key="12">
    <source>
        <dbReference type="Google" id="ProtNLM"/>
    </source>
</evidence>
<dbReference type="Pfam" id="PF10685">
    <property type="entry name" value="KGG"/>
    <property type="match status" value="2"/>
</dbReference>
<keyword evidence="5" id="KW-0804">Transcription</keyword>
<feature type="domain" description="Xylanolytic transcriptional activator regulatory" evidence="9">
    <location>
        <begin position="225"/>
        <end position="405"/>
    </location>
</feature>
<evidence type="ECO:0000259" key="9">
    <source>
        <dbReference type="Pfam" id="PF04082"/>
    </source>
</evidence>
<dbReference type="PANTHER" id="PTHR31313">
    <property type="entry name" value="TY1 ENHANCER ACTIVATOR"/>
    <property type="match status" value="1"/>
</dbReference>
<evidence type="ECO:0000256" key="7">
    <source>
        <dbReference type="SAM" id="MobiDB-lite"/>
    </source>
</evidence>
<sequence length="687" mass="76256">MSSTGNTNPGNFANRPREEVQEIASKGGQSRGAGDSGGSDETAGTTSATGNTNPGNFANRPKEEVQEIASKGGKASSGSFEPGSEKCDGNNPCARCEGNGVKTCHYDVPVNVSKKDLRTTIGELQKYRQMSEEIFASLASGDKRRLILQELQDGNTLDTIWGKLNGPMADRQSRQRSGQNKDDMEWVGDVVENTRADSRQNTKEEKDGEPWTRAMSDDVLIEHFLSLYFCWEYPIFATLSRQHFLADYRAGRRRYCSSLLVNAILAIGCSLSGMHETDIGIDSNRQVSGQQLFDEAGRLLVKEDDTPQLTTVQALGIMSIFELSRGNQHESILYSGRSIRMAVEMGLHLNTSISQLPQIEIEVRSATIWGAFALDNSWCIIGGRLPHLSRKGVLIPKGSFPEAEEQTVWVPYTGDELPPGPSKLQTSHVRSVHIVMCGLFEVVHEALYLLHVPILPLTSKDILQIYYKYLAWYDSVPATLRLGENYTPAVIFMHIYYQFAVLTLFGPFVRLRLWGSSFHPHEICFQATETIKALLASFRRLYSLRQAPSFLPLITLASYLFHVLREDSPVAGIPTQLSQGISDLQEMGYSHEEAVRGAQVVAAVRANMPISPTEKATLTGNVEDICKHVRVMVKVFGLERERCCFAGQTFTVESLFSPLPFQVLPSLDFKKELYLAGFELIDESDGS</sequence>
<evidence type="ECO:0000313" key="10">
    <source>
        <dbReference type="EMBL" id="KAG4412657.1"/>
    </source>
</evidence>
<dbReference type="GO" id="GO:0006351">
    <property type="term" value="P:DNA-templated transcription"/>
    <property type="evidence" value="ECO:0007669"/>
    <property type="project" value="InterPro"/>
</dbReference>
<evidence type="ECO:0000256" key="2">
    <source>
        <dbReference type="ARBA" id="ARBA00022833"/>
    </source>
</evidence>
<dbReference type="GO" id="GO:0000981">
    <property type="term" value="F:DNA-binding transcription factor activity, RNA polymerase II-specific"/>
    <property type="evidence" value="ECO:0007669"/>
    <property type="project" value="InterPro"/>
</dbReference>
<dbReference type="AlphaFoldDB" id="A0A8H7T3R9"/>
<dbReference type="OrthoDB" id="2123952at2759"/>
<dbReference type="Pfam" id="PF04082">
    <property type="entry name" value="Fungal_trans"/>
    <property type="match status" value="1"/>
</dbReference>
<dbReference type="GO" id="GO:0003677">
    <property type="term" value="F:DNA binding"/>
    <property type="evidence" value="ECO:0007669"/>
    <property type="project" value="UniProtKB-KW"/>
</dbReference>
<feature type="domain" description="Zn(2)-C6 fungal-type" evidence="8">
    <location>
        <begin position="86"/>
        <end position="109"/>
    </location>
</feature>
<dbReference type="InterPro" id="IPR001138">
    <property type="entry name" value="Zn2Cys6_DnaBD"/>
</dbReference>
<dbReference type="CDD" id="cd00067">
    <property type="entry name" value="GAL4"/>
    <property type="match status" value="1"/>
</dbReference>
<evidence type="ECO:0000256" key="4">
    <source>
        <dbReference type="ARBA" id="ARBA00023125"/>
    </source>
</evidence>
<comment type="caution">
    <text evidence="10">The sequence shown here is derived from an EMBL/GenBank/DDBJ whole genome shotgun (WGS) entry which is preliminary data.</text>
</comment>
<feature type="compositionally biased region" description="Polar residues" evidence="7">
    <location>
        <begin position="1"/>
        <end position="11"/>
    </location>
</feature>
<accession>A0A8H7T3R9</accession>
<feature type="region of interest" description="Disordered" evidence="7">
    <location>
        <begin position="1"/>
        <end position="91"/>
    </location>
</feature>
<feature type="compositionally biased region" description="Low complexity" evidence="7">
    <location>
        <begin position="42"/>
        <end position="56"/>
    </location>
</feature>
<gene>
    <name evidence="10" type="ORF">IFR04_014198</name>
</gene>
<dbReference type="Pfam" id="PF00172">
    <property type="entry name" value="Zn_clus"/>
    <property type="match status" value="1"/>
</dbReference>
<dbReference type="InterPro" id="IPR051615">
    <property type="entry name" value="Transcr_Regulatory_Elem"/>
</dbReference>
<keyword evidence="3" id="KW-0805">Transcription regulation</keyword>
<dbReference type="InterPro" id="IPR007219">
    <property type="entry name" value="XnlR_reg_dom"/>
</dbReference>
<keyword evidence="4" id="KW-0238">DNA-binding</keyword>
<reference evidence="10" key="1">
    <citation type="submission" date="2021-02" db="EMBL/GenBank/DDBJ databases">
        <title>Genome sequence Cadophora malorum strain M34.</title>
        <authorList>
            <person name="Stefanovic E."/>
            <person name="Vu D."/>
            <person name="Scully C."/>
            <person name="Dijksterhuis J."/>
            <person name="Roader J."/>
            <person name="Houbraken J."/>
        </authorList>
    </citation>
    <scope>NUCLEOTIDE SEQUENCE</scope>
    <source>
        <strain evidence="10">M34</strain>
    </source>
</reference>
<evidence type="ECO:0000256" key="5">
    <source>
        <dbReference type="ARBA" id="ARBA00023163"/>
    </source>
</evidence>
<dbReference type="EMBL" id="JAFJYH010000362">
    <property type="protein sequence ID" value="KAG4412657.1"/>
    <property type="molecule type" value="Genomic_DNA"/>
</dbReference>
<keyword evidence="6" id="KW-0539">Nucleus</keyword>
<evidence type="ECO:0000256" key="6">
    <source>
        <dbReference type="ARBA" id="ARBA00023242"/>
    </source>
</evidence>
<keyword evidence="11" id="KW-1185">Reference proteome</keyword>
<evidence type="ECO:0000313" key="11">
    <source>
        <dbReference type="Proteomes" id="UP000664132"/>
    </source>
</evidence>
<dbReference type="PANTHER" id="PTHR31313:SF4">
    <property type="entry name" value="CONIDIAL DEVELOPMENT PROTEIN FLUFFY"/>
    <property type="match status" value="1"/>
</dbReference>
<keyword evidence="2" id="KW-0862">Zinc</keyword>
<evidence type="ECO:0000259" key="8">
    <source>
        <dbReference type="Pfam" id="PF00172"/>
    </source>
</evidence>
<protein>
    <recommendedName>
        <fullName evidence="12">Transcription factor domain-containing protein</fullName>
    </recommendedName>
</protein>
<proteinExistence type="predicted"/>
<dbReference type="InterPro" id="IPR019626">
    <property type="entry name" value="Stress-induced_KGG_rpt"/>
</dbReference>
<name>A0A8H7T3R9_9HELO</name>
<feature type="compositionally biased region" description="Low complexity" evidence="7">
    <location>
        <begin position="69"/>
        <end position="79"/>
    </location>
</feature>
<organism evidence="10 11">
    <name type="scientific">Cadophora malorum</name>
    <dbReference type="NCBI Taxonomy" id="108018"/>
    <lineage>
        <taxon>Eukaryota</taxon>
        <taxon>Fungi</taxon>
        <taxon>Dikarya</taxon>
        <taxon>Ascomycota</taxon>
        <taxon>Pezizomycotina</taxon>
        <taxon>Leotiomycetes</taxon>
        <taxon>Helotiales</taxon>
        <taxon>Ploettnerulaceae</taxon>
        <taxon>Cadophora</taxon>
    </lineage>
</organism>
<evidence type="ECO:0000256" key="3">
    <source>
        <dbReference type="ARBA" id="ARBA00023015"/>
    </source>
</evidence>
<dbReference type="Proteomes" id="UP000664132">
    <property type="component" value="Unassembled WGS sequence"/>
</dbReference>
<keyword evidence="1" id="KW-0479">Metal-binding</keyword>
<dbReference type="GO" id="GO:0008270">
    <property type="term" value="F:zinc ion binding"/>
    <property type="evidence" value="ECO:0007669"/>
    <property type="project" value="InterPro"/>
</dbReference>